<organism evidence="3 4">
    <name type="scientific">Oceanithermus desulfurans NBRC 100063</name>
    <dbReference type="NCBI Taxonomy" id="1227550"/>
    <lineage>
        <taxon>Bacteria</taxon>
        <taxon>Thermotogati</taxon>
        <taxon>Deinococcota</taxon>
        <taxon>Deinococci</taxon>
        <taxon>Thermales</taxon>
        <taxon>Thermaceae</taxon>
        <taxon>Oceanithermus</taxon>
    </lineage>
</organism>
<evidence type="ECO:0000313" key="3">
    <source>
        <dbReference type="EMBL" id="GEM90264.1"/>
    </source>
</evidence>
<keyword evidence="1" id="KW-0812">Transmembrane</keyword>
<dbReference type="GO" id="GO:0017004">
    <property type="term" value="P:cytochrome complex assembly"/>
    <property type="evidence" value="ECO:0007669"/>
    <property type="project" value="InterPro"/>
</dbReference>
<evidence type="ECO:0000256" key="1">
    <source>
        <dbReference type="SAM" id="Phobius"/>
    </source>
</evidence>
<proteinExistence type="predicted"/>
<dbReference type="RefSeq" id="WP_147147852.1">
    <property type="nucleotide sequence ID" value="NZ_BJXN01000011.1"/>
</dbReference>
<comment type="caution">
    <text evidence="3">The sequence shown here is derived from an EMBL/GenBank/DDBJ whole genome shotgun (WGS) entry which is preliminary data.</text>
</comment>
<dbReference type="Proteomes" id="UP000321827">
    <property type="component" value="Unassembled WGS sequence"/>
</dbReference>
<dbReference type="GO" id="GO:0020037">
    <property type="term" value="F:heme binding"/>
    <property type="evidence" value="ECO:0007669"/>
    <property type="project" value="InterPro"/>
</dbReference>
<evidence type="ECO:0000259" key="2">
    <source>
        <dbReference type="Pfam" id="PF01578"/>
    </source>
</evidence>
<keyword evidence="1" id="KW-1133">Transmembrane helix</keyword>
<dbReference type="InterPro" id="IPR002541">
    <property type="entry name" value="Cyt_c_assembly"/>
</dbReference>
<sequence length="247" mass="26999">MTAALAGLGALVLLASLVWDERRSGWSLGFFFAAAVWHAVTTGQVLGSSFEAAMLLVIGLVGVARGYANRPRWRTWVRYAYATALFFALLSLRFVGTTSGPLPWSLVVFHAGVLTLAYVSLTVAFLAAVAGWAQHRRLRSAPWRSLSAPPLVGLARLEGPYLRAGYVLYTVGVLTGMAWAWRLWGSPVAPDVKELATLVTWALFTLLLLEHRPGRVSGGRVLLWWAAYAALVFVFFVAPYWGGRHPV</sequence>
<feature type="transmembrane region" description="Helical" evidence="1">
    <location>
        <begin position="192"/>
        <end position="209"/>
    </location>
</feature>
<keyword evidence="1" id="KW-0472">Membrane</keyword>
<dbReference type="Pfam" id="PF01578">
    <property type="entry name" value="Cytochrom_C_asm"/>
    <property type="match status" value="1"/>
</dbReference>
<feature type="transmembrane region" description="Helical" evidence="1">
    <location>
        <begin position="76"/>
        <end position="95"/>
    </location>
</feature>
<evidence type="ECO:0000313" key="4">
    <source>
        <dbReference type="Proteomes" id="UP000321827"/>
    </source>
</evidence>
<dbReference type="EMBL" id="BJXN01000011">
    <property type="protein sequence ID" value="GEM90264.1"/>
    <property type="molecule type" value="Genomic_DNA"/>
</dbReference>
<feature type="transmembrane region" description="Helical" evidence="1">
    <location>
        <begin position="44"/>
        <end position="64"/>
    </location>
</feature>
<dbReference type="OrthoDB" id="33332at2"/>
<protein>
    <recommendedName>
        <fullName evidence="2">Cytochrome c assembly protein domain-containing protein</fullName>
    </recommendedName>
</protein>
<feature type="transmembrane region" description="Helical" evidence="1">
    <location>
        <begin position="107"/>
        <end position="133"/>
    </location>
</feature>
<reference evidence="3 4" key="1">
    <citation type="submission" date="2019-07" db="EMBL/GenBank/DDBJ databases">
        <title>Whole genome shotgun sequence of Oceanithermus desulfurans NBRC 100063.</title>
        <authorList>
            <person name="Hosoyama A."/>
            <person name="Uohara A."/>
            <person name="Ohji S."/>
            <person name="Ichikawa N."/>
        </authorList>
    </citation>
    <scope>NUCLEOTIDE SEQUENCE [LARGE SCALE GENOMIC DNA]</scope>
    <source>
        <strain evidence="3 4">NBRC 100063</strain>
    </source>
</reference>
<feature type="transmembrane region" description="Helical" evidence="1">
    <location>
        <begin position="221"/>
        <end position="241"/>
    </location>
</feature>
<accession>A0A511RKR5</accession>
<name>A0A511RKR5_9DEIN</name>
<dbReference type="AlphaFoldDB" id="A0A511RKR5"/>
<feature type="domain" description="Cytochrome c assembly protein" evidence="2">
    <location>
        <begin position="89"/>
        <end position="234"/>
    </location>
</feature>
<gene>
    <name evidence="3" type="ORF">ODE01S_16980</name>
</gene>
<feature type="transmembrane region" description="Helical" evidence="1">
    <location>
        <begin position="161"/>
        <end position="180"/>
    </location>
</feature>